<proteinExistence type="inferred from homology"/>
<dbReference type="STRING" id="695850.A0A067CDH6"/>
<dbReference type="InterPro" id="IPR036390">
    <property type="entry name" value="WH_DNA-bd_sf"/>
</dbReference>
<dbReference type="OMA" id="ATWTCNG"/>
<dbReference type="InterPro" id="IPR036388">
    <property type="entry name" value="WH-like_DNA-bd_sf"/>
</dbReference>
<dbReference type="PANTHER" id="PTHR10015:SF427">
    <property type="entry name" value="HEAT SHOCK FACTOR PROTEIN"/>
    <property type="match status" value="1"/>
</dbReference>
<dbReference type="KEGG" id="spar:SPRG_10132"/>
<evidence type="ECO:0000256" key="1">
    <source>
        <dbReference type="ARBA" id="ARBA00004123"/>
    </source>
</evidence>
<organism evidence="7 8">
    <name type="scientific">Saprolegnia parasitica (strain CBS 223.65)</name>
    <dbReference type="NCBI Taxonomy" id="695850"/>
    <lineage>
        <taxon>Eukaryota</taxon>
        <taxon>Sar</taxon>
        <taxon>Stramenopiles</taxon>
        <taxon>Oomycota</taxon>
        <taxon>Saprolegniomycetes</taxon>
        <taxon>Saprolegniales</taxon>
        <taxon>Saprolegniaceae</taxon>
        <taxon>Saprolegnia</taxon>
    </lineage>
</organism>
<evidence type="ECO:0000313" key="8">
    <source>
        <dbReference type="Proteomes" id="UP000030745"/>
    </source>
</evidence>
<sequence length="224" mass="25850">MPPLPPAEPRRGVLQTAAPRKSIDSIEVSATGSWSKHPQLYMQRVYCALESSRKCVATWTCNGTAFAVLDIPAFEEEILTVYFKGIRFHSFARILNGYGFKRAKRKDGTAYDFQHPQFRRGNWKNLPRLAPKRKPVEEVMEKRVEDLTILCGELQKNLKEMRNEIGRLLQEEEEEEQHEERQRRAAQAERGHHRDDDEEEEEDGEDDEDDEDDEDEGASVASSS</sequence>
<name>A0A067CDH6_SAPPC</name>
<protein>
    <recommendedName>
        <fullName evidence="6">HSF-type DNA-binding domain-containing protein</fullName>
    </recommendedName>
</protein>
<dbReference type="AlphaFoldDB" id="A0A067CDH6"/>
<feature type="region of interest" description="Disordered" evidence="5">
    <location>
        <begin position="171"/>
        <end position="224"/>
    </location>
</feature>
<dbReference type="GO" id="GO:0003700">
    <property type="term" value="F:DNA-binding transcription factor activity"/>
    <property type="evidence" value="ECO:0007669"/>
    <property type="project" value="InterPro"/>
</dbReference>
<evidence type="ECO:0000256" key="5">
    <source>
        <dbReference type="SAM" id="MobiDB-lite"/>
    </source>
</evidence>
<evidence type="ECO:0000256" key="4">
    <source>
        <dbReference type="RuleBase" id="RU004020"/>
    </source>
</evidence>
<dbReference type="SMART" id="SM00415">
    <property type="entry name" value="HSF"/>
    <property type="match status" value="1"/>
</dbReference>
<dbReference type="Proteomes" id="UP000030745">
    <property type="component" value="Unassembled WGS sequence"/>
</dbReference>
<evidence type="ECO:0000256" key="2">
    <source>
        <dbReference type="ARBA" id="ARBA00023125"/>
    </source>
</evidence>
<dbReference type="OrthoDB" id="60033at2759"/>
<keyword evidence="2" id="KW-0238">DNA-binding</keyword>
<dbReference type="InterPro" id="IPR000232">
    <property type="entry name" value="HSF_DNA-bd"/>
</dbReference>
<dbReference type="RefSeq" id="XP_012204669.1">
    <property type="nucleotide sequence ID" value="XM_012349279.1"/>
</dbReference>
<evidence type="ECO:0000313" key="7">
    <source>
        <dbReference type="EMBL" id="KDO24601.1"/>
    </source>
</evidence>
<dbReference type="Pfam" id="PF00447">
    <property type="entry name" value="HSF_DNA-bind"/>
    <property type="match status" value="1"/>
</dbReference>
<accession>A0A067CDH6</accession>
<keyword evidence="3" id="KW-0539">Nucleus</keyword>
<dbReference type="PANTHER" id="PTHR10015">
    <property type="entry name" value="HEAT SHOCK TRANSCRIPTION FACTOR"/>
    <property type="match status" value="1"/>
</dbReference>
<dbReference type="Gene3D" id="1.10.10.10">
    <property type="entry name" value="Winged helix-like DNA-binding domain superfamily/Winged helix DNA-binding domain"/>
    <property type="match status" value="1"/>
</dbReference>
<keyword evidence="8" id="KW-1185">Reference proteome</keyword>
<dbReference type="GeneID" id="24132256"/>
<gene>
    <name evidence="7" type="ORF">SPRG_10132</name>
</gene>
<feature type="domain" description="HSF-type DNA-binding" evidence="6">
    <location>
        <begin position="37"/>
        <end position="134"/>
    </location>
</feature>
<dbReference type="SUPFAM" id="SSF46785">
    <property type="entry name" value="Winged helix' DNA-binding domain"/>
    <property type="match status" value="1"/>
</dbReference>
<feature type="compositionally biased region" description="Acidic residues" evidence="5">
    <location>
        <begin position="196"/>
        <end position="217"/>
    </location>
</feature>
<evidence type="ECO:0000256" key="3">
    <source>
        <dbReference type="ARBA" id="ARBA00023242"/>
    </source>
</evidence>
<dbReference type="GO" id="GO:0043565">
    <property type="term" value="F:sequence-specific DNA binding"/>
    <property type="evidence" value="ECO:0007669"/>
    <property type="project" value="InterPro"/>
</dbReference>
<dbReference type="VEuPathDB" id="FungiDB:SPRG_10132"/>
<dbReference type="GO" id="GO:0005634">
    <property type="term" value="C:nucleus"/>
    <property type="evidence" value="ECO:0007669"/>
    <property type="project" value="UniProtKB-SubCell"/>
</dbReference>
<feature type="compositionally biased region" description="Basic and acidic residues" evidence="5">
    <location>
        <begin position="178"/>
        <end position="195"/>
    </location>
</feature>
<dbReference type="EMBL" id="KK583240">
    <property type="protein sequence ID" value="KDO24601.1"/>
    <property type="molecule type" value="Genomic_DNA"/>
</dbReference>
<comment type="subcellular location">
    <subcellularLocation>
        <location evidence="1">Nucleus</location>
    </subcellularLocation>
</comment>
<comment type="similarity">
    <text evidence="4">Belongs to the HSF family.</text>
</comment>
<evidence type="ECO:0000259" key="6">
    <source>
        <dbReference type="SMART" id="SM00415"/>
    </source>
</evidence>
<reference evidence="7 8" key="1">
    <citation type="journal article" date="2013" name="PLoS Genet.">
        <title>Distinctive expansion of potential virulence genes in the genome of the oomycete fish pathogen Saprolegnia parasitica.</title>
        <authorList>
            <person name="Jiang R.H."/>
            <person name="de Bruijn I."/>
            <person name="Haas B.J."/>
            <person name="Belmonte R."/>
            <person name="Lobach L."/>
            <person name="Christie J."/>
            <person name="van den Ackerveken G."/>
            <person name="Bottin A."/>
            <person name="Bulone V."/>
            <person name="Diaz-Moreno S.M."/>
            <person name="Dumas B."/>
            <person name="Fan L."/>
            <person name="Gaulin E."/>
            <person name="Govers F."/>
            <person name="Grenville-Briggs L.J."/>
            <person name="Horner N.R."/>
            <person name="Levin J.Z."/>
            <person name="Mammella M."/>
            <person name="Meijer H.J."/>
            <person name="Morris P."/>
            <person name="Nusbaum C."/>
            <person name="Oome S."/>
            <person name="Phillips A.J."/>
            <person name="van Rooyen D."/>
            <person name="Rzeszutek E."/>
            <person name="Saraiva M."/>
            <person name="Secombes C.J."/>
            <person name="Seidl M.F."/>
            <person name="Snel B."/>
            <person name="Stassen J.H."/>
            <person name="Sykes S."/>
            <person name="Tripathy S."/>
            <person name="van den Berg H."/>
            <person name="Vega-Arreguin J.C."/>
            <person name="Wawra S."/>
            <person name="Young S.K."/>
            <person name="Zeng Q."/>
            <person name="Dieguez-Uribeondo J."/>
            <person name="Russ C."/>
            <person name="Tyler B.M."/>
            <person name="van West P."/>
        </authorList>
    </citation>
    <scope>NUCLEOTIDE SEQUENCE [LARGE SCALE GENOMIC DNA]</scope>
    <source>
        <strain evidence="7 8">CBS 223.65</strain>
    </source>
</reference>